<sequence>MASSPIFSSMSLFSLLVLQVMTSQTTSTNVCPIGRCSLSGPDIRFPFRIREVQGECCGYEGFEVSCDDRNRTILRLSKAGDFVVDNIDYAGQYILLKDPNDCLPKRLLKDQFKISSSPFVALDYKYFVLTNCSSENSSVIGLESSIMRLDCLSLAYNVTVVVLSDYFFTRPWMLQQQCHMWNISSPWRGQHPTNINESIWLRWLQPDCRSCEAAKGRCRLKDSTSGSELTCIRKPGLWMVARYAMASLFLLPWFMCVFGFIWFLKVRVFVRRGLDQISFAPPNDVNEEAAEVARRNAIGVMGIDSATIKSYPKAQIDDLGQLPRPSDDICTICLSKYEQNETIRTIPDCEHYFHAYCIDRWLRKNASCPLCRNYKV</sequence>
<evidence type="ECO:0000256" key="1">
    <source>
        <dbReference type="ARBA" id="ARBA00000900"/>
    </source>
</evidence>
<dbReference type="CDD" id="cd16461">
    <property type="entry name" value="RING-H2_EL5-like"/>
    <property type="match status" value="1"/>
</dbReference>
<evidence type="ECO:0000256" key="11">
    <source>
        <dbReference type="ARBA" id="ARBA00022833"/>
    </source>
</evidence>
<dbReference type="EC" id="2.3.2.27" evidence="4"/>
<evidence type="ECO:0000256" key="9">
    <source>
        <dbReference type="ARBA" id="ARBA00022771"/>
    </source>
</evidence>
<evidence type="ECO:0000256" key="4">
    <source>
        <dbReference type="ARBA" id="ARBA00012483"/>
    </source>
</evidence>
<dbReference type="PANTHER" id="PTHR46279:SF31">
    <property type="entry name" value="RING-H2 FINGER PROTEIN ATL20-LIKE ISOFORM X1"/>
    <property type="match status" value="1"/>
</dbReference>
<organism evidence="19 20">
    <name type="scientific">Rhodamnia argentea</name>
    <dbReference type="NCBI Taxonomy" id="178133"/>
    <lineage>
        <taxon>Eukaryota</taxon>
        <taxon>Viridiplantae</taxon>
        <taxon>Streptophyta</taxon>
        <taxon>Embryophyta</taxon>
        <taxon>Tracheophyta</taxon>
        <taxon>Spermatophyta</taxon>
        <taxon>Magnoliopsida</taxon>
        <taxon>eudicotyledons</taxon>
        <taxon>Gunneridae</taxon>
        <taxon>Pentapetalae</taxon>
        <taxon>rosids</taxon>
        <taxon>malvids</taxon>
        <taxon>Myrtales</taxon>
        <taxon>Myrtaceae</taxon>
        <taxon>Myrtoideae</taxon>
        <taxon>Myrteae</taxon>
        <taxon>Australasian group</taxon>
        <taxon>Rhodamnia</taxon>
    </lineage>
</organism>
<evidence type="ECO:0000256" key="15">
    <source>
        <dbReference type="PROSITE-ProRule" id="PRU00175"/>
    </source>
</evidence>
<comment type="pathway">
    <text evidence="3">Protein modification; protein ubiquitination.</text>
</comment>
<evidence type="ECO:0000256" key="5">
    <source>
        <dbReference type="ARBA" id="ARBA00022679"/>
    </source>
</evidence>
<dbReference type="Pfam" id="PF13947">
    <property type="entry name" value="GUB_WAK_bind"/>
    <property type="match status" value="1"/>
</dbReference>
<keyword evidence="13 16" id="KW-0472">Membrane</keyword>
<dbReference type="Proteomes" id="UP000827889">
    <property type="component" value="Chromosome 3"/>
</dbReference>
<evidence type="ECO:0000259" key="18">
    <source>
        <dbReference type="PROSITE" id="PS50089"/>
    </source>
</evidence>
<dbReference type="PROSITE" id="PS50089">
    <property type="entry name" value="ZF_RING_2"/>
    <property type="match status" value="1"/>
</dbReference>
<evidence type="ECO:0000256" key="7">
    <source>
        <dbReference type="ARBA" id="ARBA00022723"/>
    </source>
</evidence>
<evidence type="ECO:0000256" key="8">
    <source>
        <dbReference type="ARBA" id="ARBA00022729"/>
    </source>
</evidence>
<comment type="subcellular location">
    <subcellularLocation>
        <location evidence="2">Membrane</location>
        <topology evidence="2">Single-pass membrane protein</topology>
    </subcellularLocation>
</comment>
<keyword evidence="8 17" id="KW-0732">Signal</keyword>
<name>A0A8B8Q1B8_9MYRT</name>
<keyword evidence="9 15" id="KW-0863">Zinc-finger</keyword>
<protein>
    <recommendedName>
        <fullName evidence="4">RING-type E3 ubiquitin transferase</fullName>
        <ecNumber evidence="4">2.3.2.27</ecNumber>
    </recommendedName>
</protein>
<accession>A0A8B8Q1B8</accession>
<dbReference type="GO" id="GO:0061630">
    <property type="term" value="F:ubiquitin protein ligase activity"/>
    <property type="evidence" value="ECO:0007669"/>
    <property type="project" value="UniProtKB-EC"/>
</dbReference>
<dbReference type="InterPro" id="IPR025287">
    <property type="entry name" value="WAK_GUB"/>
</dbReference>
<dbReference type="InterPro" id="IPR046948">
    <property type="entry name" value="ATL20-22-like"/>
</dbReference>
<keyword evidence="5" id="KW-0808">Transferase</keyword>
<feature type="domain" description="RING-type" evidence="18">
    <location>
        <begin position="330"/>
        <end position="372"/>
    </location>
</feature>
<keyword evidence="10" id="KW-0833">Ubl conjugation pathway</keyword>
<gene>
    <name evidence="20" type="primary">LOC115747980</name>
</gene>
<keyword evidence="19" id="KW-1185">Reference proteome</keyword>
<dbReference type="Gene3D" id="3.30.40.10">
    <property type="entry name" value="Zinc/RING finger domain, C3HC4 (zinc finger)"/>
    <property type="match status" value="1"/>
</dbReference>
<evidence type="ECO:0000256" key="6">
    <source>
        <dbReference type="ARBA" id="ARBA00022692"/>
    </source>
</evidence>
<keyword evidence="12 16" id="KW-1133">Transmembrane helix</keyword>
<keyword evidence="7" id="KW-0479">Metal-binding</keyword>
<reference evidence="20" key="1">
    <citation type="submission" date="2025-08" db="UniProtKB">
        <authorList>
            <consortium name="RefSeq"/>
        </authorList>
    </citation>
    <scope>IDENTIFICATION</scope>
    <source>
        <tissue evidence="20">Leaf</tissue>
    </source>
</reference>
<feature type="chain" id="PRO_5047121119" description="RING-type E3 ubiquitin transferase" evidence="17">
    <location>
        <begin position="28"/>
        <end position="376"/>
    </location>
</feature>
<comment type="similarity">
    <text evidence="14">Belongs to the RING-type zinc finger family. ATL subfamily.</text>
</comment>
<dbReference type="InterPro" id="IPR001841">
    <property type="entry name" value="Znf_RING"/>
</dbReference>
<evidence type="ECO:0000256" key="3">
    <source>
        <dbReference type="ARBA" id="ARBA00004906"/>
    </source>
</evidence>
<dbReference type="GeneID" id="115747980"/>
<feature type="signal peptide" evidence="17">
    <location>
        <begin position="1"/>
        <end position="27"/>
    </location>
</feature>
<evidence type="ECO:0000256" key="16">
    <source>
        <dbReference type="SAM" id="Phobius"/>
    </source>
</evidence>
<dbReference type="SUPFAM" id="SSF57850">
    <property type="entry name" value="RING/U-box"/>
    <property type="match status" value="1"/>
</dbReference>
<dbReference type="Pfam" id="PF13639">
    <property type="entry name" value="zf-RING_2"/>
    <property type="match status" value="1"/>
</dbReference>
<evidence type="ECO:0000313" key="19">
    <source>
        <dbReference type="Proteomes" id="UP000827889"/>
    </source>
</evidence>
<dbReference type="PANTHER" id="PTHR46279">
    <property type="entry name" value="RING/U-BOX SUPERFAMILY PROTEIN"/>
    <property type="match status" value="1"/>
</dbReference>
<evidence type="ECO:0000256" key="12">
    <source>
        <dbReference type="ARBA" id="ARBA00022989"/>
    </source>
</evidence>
<evidence type="ECO:0000313" key="20">
    <source>
        <dbReference type="RefSeq" id="XP_030540192.2"/>
    </source>
</evidence>
<dbReference type="AlphaFoldDB" id="A0A8B8Q1B8"/>
<keyword evidence="11" id="KW-0862">Zinc</keyword>
<feature type="transmembrane region" description="Helical" evidence="16">
    <location>
        <begin position="243"/>
        <end position="264"/>
    </location>
</feature>
<evidence type="ECO:0000256" key="13">
    <source>
        <dbReference type="ARBA" id="ARBA00023136"/>
    </source>
</evidence>
<evidence type="ECO:0000256" key="2">
    <source>
        <dbReference type="ARBA" id="ARBA00004167"/>
    </source>
</evidence>
<evidence type="ECO:0000256" key="14">
    <source>
        <dbReference type="ARBA" id="ARBA00024209"/>
    </source>
</evidence>
<dbReference type="GO" id="GO:0008270">
    <property type="term" value="F:zinc ion binding"/>
    <property type="evidence" value="ECO:0007669"/>
    <property type="project" value="UniProtKB-KW"/>
</dbReference>
<keyword evidence="6 16" id="KW-0812">Transmembrane</keyword>
<evidence type="ECO:0000256" key="17">
    <source>
        <dbReference type="SAM" id="SignalP"/>
    </source>
</evidence>
<dbReference type="RefSeq" id="XP_030540192.2">
    <property type="nucleotide sequence ID" value="XM_030684332.2"/>
</dbReference>
<evidence type="ECO:0000256" key="10">
    <source>
        <dbReference type="ARBA" id="ARBA00022786"/>
    </source>
</evidence>
<dbReference type="GO" id="GO:0030247">
    <property type="term" value="F:polysaccharide binding"/>
    <property type="evidence" value="ECO:0007669"/>
    <property type="project" value="InterPro"/>
</dbReference>
<dbReference type="KEGG" id="rarg:115747980"/>
<dbReference type="InterPro" id="IPR013083">
    <property type="entry name" value="Znf_RING/FYVE/PHD"/>
</dbReference>
<dbReference type="SMART" id="SM00184">
    <property type="entry name" value="RING"/>
    <property type="match status" value="1"/>
</dbReference>
<proteinExistence type="inferred from homology"/>
<dbReference type="GO" id="GO:0016020">
    <property type="term" value="C:membrane"/>
    <property type="evidence" value="ECO:0007669"/>
    <property type="project" value="UniProtKB-SubCell"/>
</dbReference>
<comment type="catalytic activity">
    <reaction evidence="1">
        <text>S-ubiquitinyl-[E2 ubiquitin-conjugating enzyme]-L-cysteine + [acceptor protein]-L-lysine = [E2 ubiquitin-conjugating enzyme]-L-cysteine + N(6)-ubiquitinyl-[acceptor protein]-L-lysine.</text>
        <dbReference type="EC" id="2.3.2.27"/>
    </reaction>
</comment>